<dbReference type="PROSITE" id="PS51627">
    <property type="entry name" value="SAM_MT_TRM11"/>
    <property type="match status" value="1"/>
</dbReference>
<accession>A0AAF0Y3H5</accession>
<evidence type="ECO:0000256" key="2">
    <source>
        <dbReference type="ARBA" id="ARBA00022490"/>
    </source>
</evidence>
<evidence type="ECO:0000259" key="11">
    <source>
        <dbReference type="Pfam" id="PF01170"/>
    </source>
</evidence>
<dbReference type="Gene3D" id="3.30.559.10">
    <property type="entry name" value="Chloramphenicol acetyltransferase-like domain"/>
    <property type="match status" value="1"/>
</dbReference>
<protein>
    <recommendedName>
        <fullName evidence="9">tRNA (guanine(10)-N(2))-methyltransferase</fullName>
        <ecNumber evidence="9">2.1.1.214</ecNumber>
    </recommendedName>
</protein>
<gene>
    <name evidence="13" type="primary">trm11</name>
    <name evidence="13" type="ORF">LOC62_01G000520</name>
</gene>
<dbReference type="InterPro" id="IPR029063">
    <property type="entry name" value="SAM-dependent_MTases_sf"/>
</dbReference>
<evidence type="ECO:0000256" key="1">
    <source>
        <dbReference type="ARBA" id="ARBA00004496"/>
    </source>
</evidence>
<comment type="similarity">
    <text evidence="10">Belongs to the class I-like SAM-binding methyltransferase superfamily. TRM11 methyltransferase family.</text>
</comment>
<dbReference type="Proteomes" id="UP000827549">
    <property type="component" value="Chromosome 1"/>
</dbReference>
<dbReference type="GeneID" id="87803778"/>
<organism evidence="13 14">
    <name type="scientific">Vanrija pseudolonga</name>
    <dbReference type="NCBI Taxonomy" id="143232"/>
    <lineage>
        <taxon>Eukaryota</taxon>
        <taxon>Fungi</taxon>
        <taxon>Dikarya</taxon>
        <taxon>Basidiomycota</taxon>
        <taxon>Agaricomycotina</taxon>
        <taxon>Tremellomycetes</taxon>
        <taxon>Trichosporonales</taxon>
        <taxon>Trichosporonaceae</taxon>
        <taxon>Vanrija</taxon>
    </lineage>
</organism>
<keyword evidence="3 10" id="KW-0820">tRNA-binding</keyword>
<dbReference type="Pfam" id="PF01170">
    <property type="entry name" value="UPF0020"/>
    <property type="match status" value="1"/>
</dbReference>
<evidence type="ECO:0000256" key="4">
    <source>
        <dbReference type="ARBA" id="ARBA00022603"/>
    </source>
</evidence>
<dbReference type="InterPro" id="IPR059073">
    <property type="entry name" value="TRMT11_N"/>
</dbReference>
<evidence type="ECO:0000256" key="5">
    <source>
        <dbReference type="ARBA" id="ARBA00022679"/>
    </source>
</evidence>
<evidence type="ECO:0000256" key="7">
    <source>
        <dbReference type="ARBA" id="ARBA00022694"/>
    </source>
</evidence>
<dbReference type="GO" id="GO:0032259">
    <property type="term" value="P:methylation"/>
    <property type="evidence" value="ECO:0007669"/>
    <property type="project" value="UniProtKB-UniRule"/>
</dbReference>
<dbReference type="InterPro" id="IPR002052">
    <property type="entry name" value="DNA_methylase_N6_adenine_CS"/>
</dbReference>
<evidence type="ECO:0000313" key="13">
    <source>
        <dbReference type="EMBL" id="WOO76906.1"/>
    </source>
</evidence>
<evidence type="ECO:0000256" key="9">
    <source>
        <dbReference type="ARBA" id="ARBA00066937"/>
    </source>
</evidence>
<feature type="domain" description="Ribosomal RNA large subunit methyltransferase K/L-like methyltransferase" evidence="11">
    <location>
        <begin position="189"/>
        <end position="310"/>
    </location>
</feature>
<evidence type="ECO:0000259" key="12">
    <source>
        <dbReference type="Pfam" id="PF25904"/>
    </source>
</evidence>
<dbReference type="RefSeq" id="XP_062622938.1">
    <property type="nucleotide sequence ID" value="XM_062766954.1"/>
</dbReference>
<sequence length="948" mass="105189">MPQYFLRLSLEHLSFRIPELLSIAQLFDFELKFVSEDLSRGVVVIEVDKEEYVERILDRGILVISANRLYAQGASYDELHDQLKTRLDLFEPDLDVTFKMVVDGVNNRALDRRARAVINSFAYTGLRGKIDLTNPEVEFVALEDYDLVTLHTHEARLVRDGNFRQVYFGRRVGVSRARPLFNVMDVKQRTFYGNTTMEAEMGLLVAGQALPAPGKIIYDPFVGTGSLLYSVAMWGAYVVGSDIDARQFRGKAKGKGITPGILRSAEQYGVRDKFLDNVNFDVTQGPWRRGGWMDAIVTDPPYGVRAGAKRIGRSETRKRNVLRDEAYVMPDGSLAHQKESYLPPFKPYELVDLTLDLIHLARYLLVKGGRLVFFLPTVTEDFDHVDVPIVDGMQELKWGDGSVQDFGKWGRRLITMVKTTDECPLPTFGNHVDELTADRLPGHHEFAKRYLEGFKSREESDAEKSHITPKPLANPTVKGAELPVAAISTWPVGAVASVLAFPTTLDSERLQNAVATAASYWPNVAGRYVKASTPGYEFAIAVTQSPIPYSTQTVDAAYPFPDKRVIQPSLGDYLPPLAPNFFVAGADAPLLTVRLTTLSSGGSVLGINGAHILGDAKTFSRFIEDVSLFYNLPSVSLEGDELPTFAPHVNIPHSTPGVREQFEFFGVNPVPMADMVKGYAEAEAQSEAVTVILTQDELKHITAVRLPGEKLSDQDLLSGWWVSVLERAGQQFTDMVYTVNYRGMHKDHPAFPPNLGTLSANVAQMRKFALPAKVADTPSPKRTAAIARVVRGALNELRNDADLTLKWLSNAADHLEEAAKTGQAQLLVPPPGVAMVNSNLRYDWAIKFGQPSANYHTSTSLPRFLRVFQANPREGADQPGERDVELVFRVEWGGAAEAVKQVIADDRKRWATEPLPDAAGEDKKEEPQVTTFAFNRNVHRPSWGGYGN</sequence>
<dbReference type="PANTHER" id="PTHR13370:SF3">
    <property type="entry name" value="TRNA (GUANINE(10)-N2)-METHYLTRANSFERASE HOMOLOG"/>
    <property type="match status" value="1"/>
</dbReference>
<keyword evidence="7 10" id="KW-0819">tRNA processing</keyword>
<dbReference type="AlphaFoldDB" id="A0AAF0Y3H5"/>
<dbReference type="InterPro" id="IPR023213">
    <property type="entry name" value="CAT-like_dom_sf"/>
</dbReference>
<dbReference type="SUPFAM" id="SSF53335">
    <property type="entry name" value="S-adenosyl-L-methionine-dependent methyltransferases"/>
    <property type="match status" value="1"/>
</dbReference>
<dbReference type="GO" id="GO:0005737">
    <property type="term" value="C:cytoplasm"/>
    <property type="evidence" value="ECO:0007669"/>
    <property type="project" value="UniProtKB-SubCell"/>
</dbReference>
<dbReference type="GO" id="GO:0160102">
    <property type="term" value="F:tRNA (guanine(10)-N2)-methyltransferase activity"/>
    <property type="evidence" value="ECO:0007669"/>
    <property type="project" value="UniProtKB-EC"/>
</dbReference>
<evidence type="ECO:0000256" key="8">
    <source>
        <dbReference type="ARBA" id="ARBA00022884"/>
    </source>
</evidence>
<comment type="subcellular location">
    <subcellularLocation>
        <location evidence="1">Cytoplasm</location>
    </subcellularLocation>
</comment>
<dbReference type="Pfam" id="PF25904">
    <property type="entry name" value="Tmrp11_N"/>
    <property type="match status" value="1"/>
</dbReference>
<dbReference type="Gene3D" id="3.40.50.150">
    <property type="entry name" value="Vaccinia Virus protein VP39"/>
    <property type="match status" value="1"/>
</dbReference>
<keyword evidence="6 10" id="KW-0949">S-adenosyl-L-methionine</keyword>
<keyword evidence="2" id="KW-0963">Cytoplasm</keyword>
<dbReference type="EMBL" id="CP086714">
    <property type="protein sequence ID" value="WOO76906.1"/>
    <property type="molecule type" value="Genomic_DNA"/>
</dbReference>
<dbReference type="GO" id="GO:0000049">
    <property type="term" value="F:tRNA binding"/>
    <property type="evidence" value="ECO:0007669"/>
    <property type="project" value="UniProtKB-UniRule"/>
</dbReference>
<name>A0AAF0Y3H5_9TREE</name>
<dbReference type="GO" id="GO:0008033">
    <property type="term" value="P:tRNA processing"/>
    <property type="evidence" value="ECO:0007669"/>
    <property type="project" value="UniProtKB-UniRule"/>
</dbReference>
<dbReference type="PRINTS" id="PR00507">
    <property type="entry name" value="N12N6MTFRASE"/>
</dbReference>
<reference evidence="13" key="1">
    <citation type="submission" date="2023-10" db="EMBL/GenBank/DDBJ databases">
        <authorList>
            <person name="Noh H."/>
        </authorList>
    </citation>
    <scope>NUCLEOTIDE SEQUENCE</scope>
    <source>
        <strain evidence="13">DUCC4014</strain>
    </source>
</reference>
<keyword evidence="8 10" id="KW-0694">RNA-binding</keyword>
<feature type="domain" description="tRNA (guanine(10)-N(2))-methyltransferase TRMT11 N-terminal" evidence="12">
    <location>
        <begin position="3"/>
        <end position="175"/>
    </location>
</feature>
<keyword evidence="5 10" id="KW-0808">Transferase</keyword>
<dbReference type="InterPro" id="IPR000241">
    <property type="entry name" value="RlmKL-like_Mtase"/>
</dbReference>
<keyword evidence="4 10" id="KW-0489">Methyltransferase</keyword>
<dbReference type="EC" id="2.1.1.214" evidence="9"/>
<dbReference type="InterPro" id="IPR016691">
    <property type="entry name" value="TRMT11"/>
</dbReference>
<evidence type="ECO:0000256" key="6">
    <source>
        <dbReference type="ARBA" id="ARBA00022691"/>
    </source>
</evidence>
<dbReference type="GO" id="GO:0043527">
    <property type="term" value="C:tRNA methyltransferase complex"/>
    <property type="evidence" value="ECO:0007669"/>
    <property type="project" value="UniProtKB-ARBA"/>
</dbReference>
<dbReference type="PROSITE" id="PS00092">
    <property type="entry name" value="N6_MTASE"/>
    <property type="match status" value="1"/>
</dbReference>
<keyword evidence="14" id="KW-1185">Reference proteome</keyword>
<proteinExistence type="inferred from homology"/>
<dbReference type="PANTHER" id="PTHR13370">
    <property type="entry name" value="RNA METHYLASE-RELATED"/>
    <property type="match status" value="1"/>
</dbReference>
<evidence type="ECO:0000256" key="10">
    <source>
        <dbReference type="PROSITE-ProRule" id="PRU00959"/>
    </source>
</evidence>
<evidence type="ECO:0000313" key="14">
    <source>
        <dbReference type="Proteomes" id="UP000827549"/>
    </source>
</evidence>
<evidence type="ECO:0000256" key="3">
    <source>
        <dbReference type="ARBA" id="ARBA00022555"/>
    </source>
</evidence>